<dbReference type="InterPro" id="IPR018958">
    <property type="entry name" value="Knr4/Smi1-like_dom"/>
</dbReference>
<evidence type="ECO:0000313" key="2">
    <source>
        <dbReference type="EMBL" id="TWI54666.1"/>
    </source>
</evidence>
<comment type="caution">
    <text evidence="2">The sequence shown here is derived from an EMBL/GenBank/DDBJ whole genome shotgun (WGS) entry which is preliminary data.</text>
</comment>
<dbReference type="Pfam" id="PF14568">
    <property type="entry name" value="SUKH_6"/>
    <property type="match status" value="1"/>
</dbReference>
<sequence>MRLQFYEGQSFWKSATEYKPGEKLTIEKVNLVEQQLCVKLPKDYVTLMLEQNGGELKYRYVLFEDGDAAIVPYLYEIDVESGVGLSSVFVEECGLPNGIVLLTGDFESWVALDYRKQGAEPGVVYFIGSENGDGSWEEQLIATSFQEFTKKLFQKQATIV</sequence>
<dbReference type="SMART" id="SM00860">
    <property type="entry name" value="SMI1_KNR4"/>
    <property type="match status" value="1"/>
</dbReference>
<proteinExistence type="predicted"/>
<dbReference type="Proteomes" id="UP000315711">
    <property type="component" value="Unassembled WGS sequence"/>
</dbReference>
<keyword evidence="3" id="KW-1185">Reference proteome</keyword>
<dbReference type="InterPro" id="IPR037883">
    <property type="entry name" value="Knr4/Smi1-like_sf"/>
</dbReference>
<evidence type="ECO:0000313" key="3">
    <source>
        <dbReference type="Proteomes" id="UP000315711"/>
    </source>
</evidence>
<dbReference type="Gene3D" id="3.40.1580.10">
    <property type="entry name" value="SMI1/KNR4-like"/>
    <property type="match status" value="1"/>
</dbReference>
<dbReference type="OrthoDB" id="8657476at2"/>
<reference evidence="2 3" key="1">
    <citation type="journal article" date="2015" name="Stand. Genomic Sci.">
        <title>Genomic Encyclopedia of Bacterial and Archaeal Type Strains, Phase III: the genomes of soil and plant-associated and newly described type strains.</title>
        <authorList>
            <person name="Whitman W.B."/>
            <person name="Woyke T."/>
            <person name="Klenk H.P."/>
            <person name="Zhou Y."/>
            <person name="Lilburn T.G."/>
            <person name="Beck B.J."/>
            <person name="De Vos P."/>
            <person name="Vandamme P."/>
            <person name="Eisen J.A."/>
            <person name="Garrity G."/>
            <person name="Hugenholtz P."/>
            <person name="Kyrpides N.C."/>
        </authorList>
    </citation>
    <scope>NUCLEOTIDE SEQUENCE [LARGE SCALE GENOMIC DNA]</scope>
    <source>
        <strain evidence="2 3">CGMCC 1.10116</strain>
    </source>
</reference>
<dbReference type="RefSeq" id="WP_158640045.1">
    <property type="nucleotide sequence ID" value="NZ_VLKZ01000008.1"/>
</dbReference>
<dbReference type="EMBL" id="VLKZ01000008">
    <property type="protein sequence ID" value="TWI54666.1"/>
    <property type="molecule type" value="Genomic_DNA"/>
</dbReference>
<protein>
    <submittedName>
        <fullName evidence="2">SUKH superfamily protein</fullName>
    </submittedName>
</protein>
<gene>
    <name evidence="2" type="ORF">IQ10_02890</name>
</gene>
<organism evidence="2 3">
    <name type="scientific">Halalkalibacter nanhaiisediminis</name>
    <dbReference type="NCBI Taxonomy" id="688079"/>
    <lineage>
        <taxon>Bacteria</taxon>
        <taxon>Bacillati</taxon>
        <taxon>Bacillota</taxon>
        <taxon>Bacilli</taxon>
        <taxon>Bacillales</taxon>
        <taxon>Bacillaceae</taxon>
        <taxon>Halalkalibacter</taxon>
    </lineage>
</organism>
<evidence type="ECO:0000259" key="1">
    <source>
        <dbReference type="SMART" id="SM00860"/>
    </source>
</evidence>
<accession>A0A562QF50</accession>
<name>A0A562QF50_9BACI</name>
<dbReference type="AlphaFoldDB" id="A0A562QF50"/>
<feature type="domain" description="Knr4/Smi1-like" evidence="1">
    <location>
        <begin position="23"/>
        <end position="112"/>
    </location>
</feature>
<dbReference type="SUPFAM" id="SSF160631">
    <property type="entry name" value="SMI1/KNR4-like"/>
    <property type="match status" value="1"/>
</dbReference>